<keyword evidence="1" id="KW-1133">Transmembrane helix</keyword>
<proteinExistence type="predicted"/>
<protein>
    <submittedName>
        <fullName evidence="2">Cobalt transporter subunit CbtA</fullName>
    </submittedName>
</protein>
<keyword evidence="1" id="KW-0472">Membrane</keyword>
<keyword evidence="1" id="KW-0812">Transmembrane</keyword>
<feature type="transmembrane region" description="Helical" evidence="1">
    <location>
        <begin position="21"/>
        <end position="44"/>
    </location>
</feature>
<dbReference type="Proteomes" id="UP000256941">
    <property type="component" value="Unassembled WGS sequence"/>
</dbReference>
<comment type="caution">
    <text evidence="2">The sequence shown here is derived from an EMBL/GenBank/DDBJ whole genome shotgun (WGS) entry which is preliminary data.</text>
</comment>
<evidence type="ECO:0000313" key="2">
    <source>
        <dbReference type="EMBL" id="REF67563.1"/>
    </source>
</evidence>
<evidence type="ECO:0000313" key="5">
    <source>
        <dbReference type="Proteomes" id="UP000256941"/>
    </source>
</evidence>
<reference evidence="4 5" key="1">
    <citation type="submission" date="2018-08" db="EMBL/GenBank/DDBJ databases">
        <title>Genomic Encyclopedia of Archaeal and Bacterial Type Strains, Phase II (KMG-II): from individual species to whole genera.</title>
        <authorList>
            <person name="Goeker M."/>
        </authorList>
    </citation>
    <scope>NUCLEOTIDE SEQUENCE [LARGE SCALE GENOMIC DNA]</scope>
    <source>
        <strain evidence="2 5">DSM 17099</strain>
        <strain evidence="3 4">DSM 582</strain>
    </source>
</reference>
<dbReference type="AlphaFoldDB" id="A0A3D9XEX2"/>
<dbReference type="Pfam" id="PF09490">
    <property type="entry name" value="CbtA"/>
    <property type="match status" value="1"/>
</dbReference>
<feature type="transmembrane region" description="Helical" evidence="1">
    <location>
        <begin position="83"/>
        <end position="107"/>
    </location>
</feature>
<name>A0A3D9XEX2_PARVE</name>
<feature type="transmembrane region" description="Helical" evidence="1">
    <location>
        <begin position="154"/>
        <end position="172"/>
    </location>
</feature>
<sequence>MTPPMTCVTRPASPATDMFSRILTSGLIAGAATGLIAALLQLWFVQPVLLHAELYESGQLAHFGAEAVSAHQDLGPFEWTRNMLSVLFTMMVYAGYGLMLVALMALSEAQGNAVTARQGLLWGLAGYLTMQLAPAFGLAPEVPGVAAADVQLRAIWWLGTAAATGLALWLVAFGKGWAAWGVAIVLILAPHVIGAPQPDSYAGPVPPELSAEFAGRALGAGAMAWALLGLLAGWFWQRESQRAPVPQAA</sequence>
<dbReference type="NCBIfam" id="TIGR02458">
    <property type="entry name" value="CbtA"/>
    <property type="match status" value="1"/>
</dbReference>
<feature type="transmembrane region" description="Helical" evidence="1">
    <location>
        <begin position="213"/>
        <end position="236"/>
    </location>
</feature>
<dbReference type="InterPro" id="IPR012666">
    <property type="entry name" value="CbtA_put"/>
</dbReference>
<evidence type="ECO:0000256" key="1">
    <source>
        <dbReference type="SAM" id="Phobius"/>
    </source>
</evidence>
<gene>
    <name evidence="3" type="ORF">ATH84_1001346</name>
    <name evidence="2" type="ORF">BDD41_4593</name>
</gene>
<feature type="transmembrane region" description="Helical" evidence="1">
    <location>
        <begin position="177"/>
        <end position="193"/>
    </location>
</feature>
<evidence type="ECO:0000313" key="3">
    <source>
        <dbReference type="EMBL" id="REG57296.1"/>
    </source>
</evidence>
<feature type="transmembrane region" description="Helical" evidence="1">
    <location>
        <begin position="119"/>
        <end position="139"/>
    </location>
</feature>
<accession>A0A3D9XEX2</accession>
<keyword evidence="4" id="KW-1185">Reference proteome</keyword>
<organism evidence="2 5">
    <name type="scientific">Paracoccus versutus</name>
    <name type="common">Thiobacillus versutus</name>
    <dbReference type="NCBI Taxonomy" id="34007"/>
    <lineage>
        <taxon>Bacteria</taxon>
        <taxon>Pseudomonadati</taxon>
        <taxon>Pseudomonadota</taxon>
        <taxon>Alphaproteobacteria</taxon>
        <taxon>Rhodobacterales</taxon>
        <taxon>Paracoccaceae</taxon>
        <taxon>Paracoccus</taxon>
    </lineage>
</organism>
<accession>A0A3E0CFJ5</accession>
<dbReference type="Proteomes" id="UP000256794">
    <property type="component" value="Unassembled WGS sequence"/>
</dbReference>
<dbReference type="EMBL" id="QUMX01000001">
    <property type="protein sequence ID" value="REG57296.1"/>
    <property type="molecule type" value="Genomic_DNA"/>
</dbReference>
<evidence type="ECO:0000313" key="4">
    <source>
        <dbReference type="Proteomes" id="UP000256794"/>
    </source>
</evidence>
<dbReference type="EMBL" id="QTUJ01000004">
    <property type="protein sequence ID" value="REF67563.1"/>
    <property type="molecule type" value="Genomic_DNA"/>
</dbReference>